<keyword evidence="1" id="KW-0472">Membrane</keyword>
<reference evidence="2" key="1">
    <citation type="submission" date="2022-02" db="EMBL/GenBank/DDBJ databases">
        <title>Corynebacterium sp. from urogenital microbiome.</title>
        <authorList>
            <person name="Cappelli E.A."/>
            <person name="Ribeiro T.G."/>
            <person name="Peixe L."/>
        </authorList>
    </citation>
    <scope>NUCLEOTIDE SEQUENCE</scope>
    <source>
        <strain evidence="2">C8Ua_181</strain>
    </source>
</reference>
<name>A0A9X3MCB0_9CORY</name>
<evidence type="ECO:0000313" key="3">
    <source>
        <dbReference type="Proteomes" id="UP001146430"/>
    </source>
</evidence>
<sequence length="49" mass="5397">MGKHSLDTPGRKRKDLDATKLDWLDVATKVIVLVTVIVKLVTAMLHVGL</sequence>
<evidence type="ECO:0000256" key="1">
    <source>
        <dbReference type="SAM" id="Phobius"/>
    </source>
</evidence>
<accession>A0A9X3MCB0</accession>
<dbReference type="RefSeq" id="WP_011117478.1">
    <property type="nucleotide sequence ID" value="NZ_JAKMUU010000021.1"/>
</dbReference>
<comment type="caution">
    <text evidence="2">The sequence shown here is derived from an EMBL/GenBank/DDBJ whole genome shotgun (WGS) entry which is preliminary data.</text>
</comment>
<evidence type="ECO:0000313" key="2">
    <source>
        <dbReference type="EMBL" id="MCZ9308144.1"/>
    </source>
</evidence>
<dbReference type="Proteomes" id="UP001146430">
    <property type="component" value="Unassembled WGS sequence"/>
</dbReference>
<keyword evidence="1" id="KW-0812">Transmembrane</keyword>
<protein>
    <submittedName>
        <fullName evidence="2">Uncharacterized protein</fullName>
    </submittedName>
</protein>
<gene>
    <name evidence="2" type="ORF">L8V01_11805</name>
</gene>
<feature type="transmembrane region" description="Helical" evidence="1">
    <location>
        <begin position="21"/>
        <end position="45"/>
    </location>
</feature>
<dbReference type="EMBL" id="JAKMUU010000021">
    <property type="protein sequence ID" value="MCZ9308144.1"/>
    <property type="molecule type" value="Genomic_DNA"/>
</dbReference>
<keyword evidence="1" id="KW-1133">Transmembrane helix</keyword>
<dbReference type="AlphaFoldDB" id="A0A9X3MCB0"/>
<proteinExistence type="predicted"/>
<organism evidence="2 3">
    <name type="scientific">Corynebacterium curieae</name>
    <dbReference type="NCBI Taxonomy" id="2913500"/>
    <lineage>
        <taxon>Bacteria</taxon>
        <taxon>Bacillati</taxon>
        <taxon>Actinomycetota</taxon>
        <taxon>Actinomycetes</taxon>
        <taxon>Mycobacteriales</taxon>
        <taxon>Corynebacteriaceae</taxon>
        <taxon>Corynebacterium</taxon>
    </lineage>
</organism>